<keyword evidence="1 8" id="KW-0808">Transferase</keyword>
<evidence type="ECO:0000256" key="5">
    <source>
        <dbReference type="PROSITE-ProRule" id="PRU10141"/>
    </source>
</evidence>
<dbReference type="KEGG" id="pbs:Plabr_0707"/>
<reference evidence="9" key="1">
    <citation type="submission" date="2011-02" db="EMBL/GenBank/DDBJ databases">
        <title>The complete genome of Planctomyces brasiliensis DSM 5305.</title>
        <authorList>
            <person name="Lucas S."/>
            <person name="Copeland A."/>
            <person name="Lapidus A."/>
            <person name="Bruce D."/>
            <person name="Goodwin L."/>
            <person name="Pitluck S."/>
            <person name="Kyrpides N."/>
            <person name="Mavromatis K."/>
            <person name="Pagani I."/>
            <person name="Ivanova N."/>
            <person name="Ovchinnikova G."/>
            <person name="Lu M."/>
            <person name="Detter J.C."/>
            <person name="Han C."/>
            <person name="Land M."/>
            <person name="Hauser L."/>
            <person name="Markowitz V."/>
            <person name="Cheng J.-F."/>
            <person name="Hugenholtz P."/>
            <person name="Woyke T."/>
            <person name="Wu D."/>
            <person name="Tindall B."/>
            <person name="Pomrenke H.G."/>
            <person name="Brambilla E."/>
            <person name="Klenk H.-P."/>
            <person name="Eisen J.A."/>
        </authorList>
    </citation>
    <scope>NUCLEOTIDE SEQUENCE [LARGE SCALE GENOMIC DNA]</scope>
    <source>
        <strain evidence="9">ATCC 49424 / DSM 5305 / JCM 21570 / NBRC 103401 / IFAM 1448</strain>
    </source>
</reference>
<dbReference type="PROSITE" id="PS50011">
    <property type="entry name" value="PROTEIN_KINASE_DOM"/>
    <property type="match status" value="1"/>
</dbReference>
<dbReference type="GO" id="GO:0005524">
    <property type="term" value="F:ATP binding"/>
    <property type="evidence" value="ECO:0007669"/>
    <property type="project" value="UniProtKB-UniRule"/>
</dbReference>
<keyword evidence="2 5" id="KW-0547">Nucleotide-binding</keyword>
<dbReference type="RefSeq" id="WP_013627076.1">
    <property type="nucleotide sequence ID" value="NC_015174.1"/>
</dbReference>
<dbReference type="SMART" id="SM00220">
    <property type="entry name" value="S_TKc"/>
    <property type="match status" value="1"/>
</dbReference>
<feature type="transmembrane region" description="Helical" evidence="6">
    <location>
        <begin position="401"/>
        <end position="421"/>
    </location>
</feature>
<dbReference type="eggNOG" id="COG0515">
    <property type="taxonomic scope" value="Bacteria"/>
</dbReference>
<sequence length="741" mass="83269">MTIRSEETIFLEAIALPAEQRSEFVRHQCRNDPELRRRVEQLVAAHERQGDILDVALGETVIGQSATVDAGEDIGPYRLLQKLGEGGFGVVFMAEQRHPVRRKVALKVIKPGMDSKSVIARFEAERQALAMMDHPNIARVFDGGSTVDGERPYFVMELVKGVPIVEFCDTNSLTTAERLRLFISVCNAVHHAHQKGVIHRDIKPSNVMVTLHDGEPVVKVIDFGVAKALHQRLTEKTLFTQYGMMVGTPQYMSPEQAEMSGLDVDTRSDIYSLAVLLYELITGTTPLQAESLRKATGYQDLQRMICEDEPVVPSQRLSTSGQQLTILAKHRRVSPERLPREIRGDLDWIVMKGLEKDRRRRYDSASDFAADVQRALDLEPVLAGPPSQVYRLKKFVLRNRAAVLAVTAAVVVLGAILFALVDGRNHRLARQRQDEVRLTNAVDEATSALVAAVDAEPTDDRWTAAEFTVSRVRELMQGSTAGVAAVDRARMFLDRYELARRDQQFTLAMEELLINRGTNQDLSSWITVERELRKILRDRGYDVDLLSPVELGKRVRDDPSMLQLTDALELWLDARRQVAALGGEAVSSEEIVAWVDGMNIADPKPFRSALRKLVFETVPPEPEFLALAIAENDLAATCSRKLSWLAQAYQLVGNNRRAFEIQAFALSRHPGDLLLNFEYATRQMNEQDWDEAIRYYLRCTAIRPNISGVWRSLAEAYRNNNETKAADHALDVAARLERAAQ</sequence>
<evidence type="ECO:0000313" key="8">
    <source>
        <dbReference type="EMBL" id="ADY58334.1"/>
    </source>
</evidence>
<dbReference type="SUPFAM" id="SSF56112">
    <property type="entry name" value="Protein kinase-like (PK-like)"/>
    <property type="match status" value="1"/>
</dbReference>
<feature type="domain" description="Protein kinase" evidence="7">
    <location>
        <begin position="77"/>
        <end position="382"/>
    </location>
</feature>
<evidence type="ECO:0000313" key="9">
    <source>
        <dbReference type="Proteomes" id="UP000006860"/>
    </source>
</evidence>
<dbReference type="Gene3D" id="3.30.200.20">
    <property type="entry name" value="Phosphorylase Kinase, domain 1"/>
    <property type="match status" value="1"/>
</dbReference>
<keyword evidence="6" id="KW-1133">Transmembrane helix</keyword>
<dbReference type="InterPro" id="IPR008271">
    <property type="entry name" value="Ser/Thr_kinase_AS"/>
</dbReference>
<gene>
    <name evidence="8" type="ordered locus">Plabr_0707</name>
</gene>
<feature type="binding site" evidence="5">
    <location>
        <position position="107"/>
    </location>
    <ligand>
        <name>ATP</name>
        <dbReference type="ChEBI" id="CHEBI:30616"/>
    </ligand>
</feature>
<dbReference type="PROSITE" id="PS00108">
    <property type="entry name" value="PROTEIN_KINASE_ST"/>
    <property type="match status" value="1"/>
</dbReference>
<name>F0SG45_RUBBR</name>
<dbReference type="CDD" id="cd14014">
    <property type="entry name" value="STKc_PknB_like"/>
    <property type="match status" value="1"/>
</dbReference>
<dbReference type="InterPro" id="IPR011990">
    <property type="entry name" value="TPR-like_helical_dom_sf"/>
</dbReference>
<evidence type="ECO:0000256" key="2">
    <source>
        <dbReference type="ARBA" id="ARBA00022741"/>
    </source>
</evidence>
<dbReference type="PANTHER" id="PTHR43289:SF6">
    <property type="entry name" value="SERINE_THREONINE-PROTEIN KINASE NEKL-3"/>
    <property type="match status" value="1"/>
</dbReference>
<proteinExistence type="predicted"/>
<dbReference type="SUPFAM" id="SSF48452">
    <property type="entry name" value="TPR-like"/>
    <property type="match status" value="1"/>
</dbReference>
<evidence type="ECO:0000256" key="4">
    <source>
        <dbReference type="ARBA" id="ARBA00022840"/>
    </source>
</evidence>
<protein>
    <submittedName>
        <fullName evidence="8">Serine/threonine protein kinase</fullName>
        <ecNumber evidence="8">2.7.11.18</ecNumber>
    </submittedName>
</protein>
<dbReference type="Pfam" id="PF00069">
    <property type="entry name" value="Pkinase"/>
    <property type="match status" value="1"/>
</dbReference>
<keyword evidence="3 8" id="KW-0418">Kinase</keyword>
<dbReference type="EC" id="2.7.11.18" evidence="8"/>
<dbReference type="STRING" id="756272.Plabr_0707"/>
<evidence type="ECO:0000259" key="7">
    <source>
        <dbReference type="PROSITE" id="PS50011"/>
    </source>
</evidence>
<keyword evidence="6" id="KW-0812">Transmembrane</keyword>
<keyword evidence="6" id="KW-0472">Membrane</keyword>
<evidence type="ECO:0000256" key="3">
    <source>
        <dbReference type="ARBA" id="ARBA00022777"/>
    </source>
</evidence>
<keyword evidence="8" id="KW-0723">Serine/threonine-protein kinase</keyword>
<dbReference type="Gene3D" id="1.25.40.10">
    <property type="entry name" value="Tetratricopeptide repeat domain"/>
    <property type="match status" value="1"/>
</dbReference>
<dbReference type="HOGENOM" id="CLU_007799_1_0_0"/>
<dbReference type="PANTHER" id="PTHR43289">
    <property type="entry name" value="MITOGEN-ACTIVATED PROTEIN KINASE KINASE KINASE 20-RELATED"/>
    <property type="match status" value="1"/>
</dbReference>
<dbReference type="EMBL" id="CP002546">
    <property type="protein sequence ID" value="ADY58334.1"/>
    <property type="molecule type" value="Genomic_DNA"/>
</dbReference>
<dbReference type="Proteomes" id="UP000006860">
    <property type="component" value="Chromosome"/>
</dbReference>
<evidence type="ECO:0000256" key="1">
    <source>
        <dbReference type="ARBA" id="ARBA00022679"/>
    </source>
</evidence>
<dbReference type="InterPro" id="IPR000719">
    <property type="entry name" value="Prot_kinase_dom"/>
</dbReference>
<dbReference type="PROSITE" id="PS00107">
    <property type="entry name" value="PROTEIN_KINASE_ATP"/>
    <property type="match status" value="1"/>
</dbReference>
<dbReference type="InterPro" id="IPR011009">
    <property type="entry name" value="Kinase-like_dom_sf"/>
</dbReference>
<accession>F0SG45</accession>
<organism evidence="8 9">
    <name type="scientific">Rubinisphaera brasiliensis (strain ATCC 49424 / DSM 5305 / JCM 21570 / IAM 15109 / NBRC 103401 / IFAM 1448)</name>
    <name type="common">Planctomyces brasiliensis</name>
    <dbReference type="NCBI Taxonomy" id="756272"/>
    <lineage>
        <taxon>Bacteria</taxon>
        <taxon>Pseudomonadati</taxon>
        <taxon>Planctomycetota</taxon>
        <taxon>Planctomycetia</taxon>
        <taxon>Planctomycetales</taxon>
        <taxon>Planctomycetaceae</taxon>
        <taxon>Rubinisphaera</taxon>
    </lineage>
</organism>
<evidence type="ECO:0000256" key="6">
    <source>
        <dbReference type="SAM" id="Phobius"/>
    </source>
</evidence>
<dbReference type="eggNOG" id="COG0457">
    <property type="taxonomic scope" value="Bacteria"/>
</dbReference>
<dbReference type="AlphaFoldDB" id="F0SG45"/>
<keyword evidence="9" id="KW-1185">Reference proteome</keyword>
<dbReference type="InterPro" id="IPR017441">
    <property type="entry name" value="Protein_kinase_ATP_BS"/>
</dbReference>
<keyword evidence="4 5" id="KW-0067">ATP-binding</keyword>
<dbReference type="Gene3D" id="1.10.510.10">
    <property type="entry name" value="Transferase(Phosphotransferase) domain 1"/>
    <property type="match status" value="1"/>
</dbReference>
<dbReference type="GO" id="GO:0004687">
    <property type="term" value="F:myosin light chain kinase activity"/>
    <property type="evidence" value="ECO:0007669"/>
    <property type="project" value="UniProtKB-EC"/>
</dbReference>